<geneLocation type="plasmid" evidence="6 7">
    <name>unnamed1</name>
</geneLocation>
<organism evidence="6 7">
    <name type="scientific">Rhizobium rhododendri</name>
    <dbReference type="NCBI Taxonomy" id="2506430"/>
    <lineage>
        <taxon>Bacteria</taxon>
        <taxon>Pseudomonadati</taxon>
        <taxon>Pseudomonadota</taxon>
        <taxon>Alphaproteobacteria</taxon>
        <taxon>Hyphomicrobiales</taxon>
        <taxon>Rhizobiaceae</taxon>
        <taxon>Rhizobium/Agrobacterium group</taxon>
        <taxon>Rhizobium</taxon>
    </lineage>
</organism>
<evidence type="ECO:0000259" key="5">
    <source>
        <dbReference type="PROSITE" id="PS50995"/>
    </source>
</evidence>
<dbReference type="InterPro" id="IPR036388">
    <property type="entry name" value="WH-like_DNA-bd_sf"/>
</dbReference>
<feature type="domain" description="HTH marR-type" evidence="5">
    <location>
        <begin position="44"/>
        <end position="175"/>
    </location>
</feature>
<reference evidence="6 7" key="1">
    <citation type="journal article" date="2019" name="Phytopathology">
        <title>A Novel Group of Rhizobium tumorigenes-Like Agrobacteria Associated with Crown Gall Disease of Rhododendron and Blueberry.</title>
        <authorList>
            <person name="Kuzmanovic N."/>
            <person name="Behrens P."/>
            <person name="Idczak E."/>
            <person name="Wagner S."/>
            <person name="Gotz M."/>
            <person name="Sproer C."/>
            <person name="Bunk B."/>
            <person name="Overmann J."/>
            <person name="Smalla K."/>
        </authorList>
    </citation>
    <scope>NUCLEOTIDE SEQUENCE [LARGE SCALE GENOMIC DNA]</scope>
    <source>
        <strain evidence="7">rho-6.2</strain>
    </source>
</reference>
<feature type="region of interest" description="Disordered" evidence="4">
    <location>
        <begin position="1"/>
        <end position="27"/>
    </location>
</feature>
<evidence type="ECO:0000313" key="7">
    <source>
        <dbReference type="Proteomes" id="UP000318939"/>
    </source>
</evidence>
<dbReference type="PANTHER" id="PTHR42756:SF1">
    <property type="entry name" value="TRANSCRIPTIONAL REPRESSOR OF EMRAB OPERON"/>
    <property type="match status" value="1"/>
</dbReference>
<dbReference type="EMBL" id="CP117268">
    <property type="protein sequence ID" value="WFS25911.1"/>
    <property type="molecule type" value="Genomic_DNA"/>
</dbReference>
<dbReference type="RefSeq" id="WP_142831137.1">
    <property type="nucleotide sequence ID" value="NZ_CP117268.1"/>
</dbReference>
<name>A0ABY8IQW7_9HYPH</name>
<accession>A0ABY8IQW7</accession>
<sequence length="175" mass="19489">MGTLETQDRTPKGGKCSREQPADNAPRSREAIDLRLAEIGYKLEEHNAHIIRLAHQRATAIFQKAFEGYALTPPQSAILATLLRYGPMSQINLGRLTAIDTATLSPMLQRLQDPGLLQRVPSDEDQRVNLVALTEKGIDFALETLPIAKRVSDEVLAPLKPRDQRRFLAMLALLK</sequence>
<evidence type="ECO:0000256" key="3">
    <source>
        <dbReference type="ARBA" id="ARBA00023163"/>
    </source>
</evidence>
<dbReference type="PRINTS" id="PR00598">
    <property type="entry name" value="HTHMARR"/>
</dbReference>
<gene>
    <name evidence="6" type="ORF">PR018_20550</name>
</gene>
<evidence type="ECO:0000256" key="1">
    <source>
        <dbReference type="ARBA" id="ARBA00023015"/>
    </source>
</evidence>
<evidence type="ECO:0000313" key="6">
    <source>
        <dbReference type="EMBL" id="WFS25911.1"/>
    </source>
</evidence>
<evidence type="ECO:0000256" key="2">
    <source>
        <dbReference type="ARBA" id="ARBA00023125"/>
    </source>
</evidence>
<reference evidence="6 7" key="2">
    <citation type="journal article" date="2023" name="MicrobiologyOpen">
        <title>Genomics of the tumorigenes clade of the family Rhizobiaceae and description of Rhizobium rhododendri sp. nov.</title>
        <authorList>
            <person name="Kuzmanovic N."/>
            <person name="diCenzo G.C."/>
            <person name="Bunk B."/>
            <person name="Sproeer C."/>
            <person name="Fruehling A."/>
            <person name="Neumann-Schaal M."/>
            <person name="Overmann J."/>
            <person name="Smalla K."/>
        </authorList>
    </citation>
    <scope>NUCLEOTIDE SEQUENCE [LARGE SCALE GENOMIC DNA]</scope>
    <source>
        <strain evidence="7">rho-6.2</strain>
        <plasmid evidence="6 7">unnamed1</plasmid>
    </source>
</reference>
<keyword evidence="6" id="KW-0614">Plasmid</keyword>
<keyword evidence="2" id="KW-0238">DNA-binding</keyword>
<keyword evidence="7" id="KW-1185">Reference proteome</keyword>
<evidence type="ECO:0000256" key="4">
    <source>
        <dbReference type="SAM" id="MobiDB-lite"/>
    </source>
</evidence>
<keyword evidence="3" id="KW-0804">Transcription</keyword>
<dbReference type="InterPro" id="IPR036390">
    <property type="entry name" value="WH_DNA-bd_sf"/>
</dbReference>
<dbReference type="PROSITE" id="PS50995">
    <property type="entry name" value="HTH_MARR_2"/>
    <property type="match status" value="1"/>
</dbReference>
<dbReference type="SUPFAM" id="SSF46785">
    <property type="entry name" value="Winged helix' DNA-binding domain"/>
    <property type="match status" value="1"/>
</dbReference>
<dbReference type="InterPro" id="IPR000835">
    <property type="entry name" value="HTH_MarR-typ"/>
</dbReference>
<protein>
    <submittedName>
        <fullName evidence="6">MarR family transcriptional regulator</fullName>
    </submittedName>
</protein>
<dbReference type="Proteomes" id="UP000318939">
    <property type="component" value="Plasmid unnamed1"/>
</dbReference>
<dbReference type="SMART" id="SM00347">
    <property type="entry name" value="HTH_MARR"/>
    <property type="match status" value="1"/>
</dbReference>
<dbReference type="PANTHER" id="PTHR42756">
    <property type="entry name" value="TRANSCRIPTIONAL REGULATOR, MARR"/>
    <property type="match status" value="1"/>
</dbReference>
<keyword evidence="1" id="KW-0805">Transcription regulation</keyword>
<proteinExistence type="predicted"/>
<dbReference type="Pfam" id="PF01047">
    <property type="entry name" value="MarR"/>
    <property type="match status" value="1"/>
</dbReference>
<dbReference type="Gene3D" id="1.10.10.10">
    <property type="entry name" value="Winged helix-like DNA-binding domain superfamily/Winged helix DNA-binding domain"/>
    <property type="match status" value="1"/>
</dbReference>